<dbReference type="Pfam" id="PF00999">
    <property type="entry name" value="Na_H_Exchanger"/>
    <property type="match status" value="1"/>
</dbReference>
<feature type="transmembrane region" description="Helical" evidence="9">
    <location>
        <begin position="166"/>
        <end position="188"/>
    </location>
</feature>
<feature type="transmembrane region" description="Helical" evidence="9">
    <location>
        <begin position="249"/>
        <end position="271"/>
    </location>
</feature>
<feature type="transmembrane region" description="Helical" evidence="9">
    <location>
        <begin position="317"/>
        <end position="336"/>
    </location>
</feature>
<evidence type="ECO:0000256" key="7">
    <source>
        <dbReference type="ARBA" id="ARBA00023065"/>
    </source>
</evidence>
<comment type="caution">
    <text evidence="11">The sequence shown here is derived from an EMBL/GenBank/DDBJ whole genome shotgun (WGS) entry which is preliminary data.</text>
</comment>
<keyword evidence="2" id="KW-0813">Transport</keyword>
<dbReference type="Proteomes" id="UP000027946">
    <property type="component" value="Unassembled WGS sequence"/>
</dbReference>
<feature type="domain" description="Cation/H+ exchanger transmembrane" evidence="10">
    <location>
        <begin position="20"/>
        <end position="401"/>
    </location>
</feature>
<proteinExistence type="predicted"/>
<keyword evidence="4" id="KW-1003">Cell membrane</keyword>
<dbReference type="OrthoDB" id="1757035at2"/>
<feature type="transmembrane region" description="Helical" evidence="9">
    <location>
        <begin position="292"/>
        <end position="311"/>
    </location>
</feature>
<keyword evidence="5 9" id="KW-0812">Transmembrane</keyword>
<protein>
    <submittedName>
        <fullName evidence="11">Putative Na(+)/H(+) antiporter 2</fullName>
    </submittedName>
</protein>
<evidence type="ECO:0000313" key="11">
    <source>
        <dbReference type="EMBL" id="KDR96066.1"/>
    </source>
</evidence>
<feature type="transmembrane region" description="Helical" evidence="9">
    <location>
        <begin position="92"/>
        <end position="111"/>
    </location>
</feature>
<evidence type="ECO:0000256" key="3">
    <source>
        <dbReference type="ARBA" id="ARBA00022449"/>
    </source>
</evidence>
<evidence type="ECO:0000313" key="12">
    <source>
        <dbReference type="Proteomes" id="UP000027946"/>
    </source>
</evidence>
<dbReference type="RefSeq" id="WP_052635959.1">
    <property type="nucleotide sequence ID" value="NZ_FSRH01000007.1"/>
</dbReference>
<evidence type="ECO:0000256" key="1">
    <source>
        <dbReference type="ARBA" id="ARBA00004651"/>
    </source>
</evidence>
<evidence type="ECO:0000259" key="10">
    <source>
        <dbReference type="Pfam" id="PF00999"/>
    </source>
</evidence>
<feature type="transmembrane region" description="Helical" evidence="9">
    <location>
        <begin position="6"/>
        <end position="26"/>
    </location>
</feature>
<feature type="transmembrane region" description="Helical" evidence="9">
    <location>
        <begin position="227"/>
        <end position="243"/>
    </location>
</feature>
<dbReference type="eggNOG" id="COG3263">
    <property type="taxonomic scope" value="Bacteria"/>
</dbReference>
<dbReference type="Gene3D" id="1.20.1530.20">
    <property type="match status" value="1"/>
</dbReference>
<dbReference type="GO" id="GO:0015297">
    <property type="term" value="F:antiporter activity"/>
    <property type="evidence" value="ECO:0007669"/>
    <property type="project" value="UniProtKB-KW"/>
</dbReference>
<name>A0A069RGC7_PEPLI</name>
<organism evidence="11 12">
    <name type="scientific">Peptoclostridium litorale DSM 5388</name>
    <dbReference type="NCBI Taxonomy" id="1121324"/>
    <lineage>
        <taxon>Bacteria</taxon>
        <taxon>Bacillati</taxon>
        <taxon>Bacillota</taxon>
        <taxon>Clostridia</taxon>
        <taxon>Peptostreptococcales</taxon>
        <taxon>Peptoclostridiaceae</taxon>
        <taxon>Peptoclostridium</taxon>
    </lineage>
</organism>
<keyword evidence="12" id="KW-1185">Reference proteome</keyword>
<dbReference type="PANTHER" id="PTHR32507">
    <property type="entry name" value="NA(+)/H(+) ANTIPORTER 1"/>
    <property type="match status" value="1"/>
</dbReference>
<dbReference type="PANTHER" id="PTHR32507:SF0">
    <property type="entry name" value="NA(+)_H(+) ANTIPORTER 2-RELATED"/>
    <property type="match status" value="1"/>
</dbReference>
<dbReference type="EMBL" id="JJMM01000005">
    <property type="protein sequence ID" value="KDR96066.1"/>
    <property type="molecule type" value="Genomic_DNA"/>
</dbReference>
<evidence type="ECO:0000256" key="5">
    <source>
        <dbReference type="ARBA" id="ARBA00022692"/>
    </source>
</evidence>
<feature type="transmembrane region" description="Helical" evidence="9">
    <location>
        <begin position="377"/>
        <end position="394"/>
    </location>
</feature>
<keyword evidence="7" id="KW-0406">Ion transport</keyword>
<evidence type="ECO:0000256" key="6">
    <source>
        <dbReference type="ARBA" id="ARBA00022989"/>
    </source>
</evidence>
<evidence type="ECO:0000256" key="9">
    <source>
        <dbReference type="SAM" id="Phobius"/>
    </source>
</evidence>
<keyword evidence="3" id="KW-0050">Antiport</keyword>
<evidence type="ECO:0000256" key="2">
    <source>
        <dbReference type="ARBA" id="ARBA00022448"/>
    </source>
</evidence>
<dbReference type="AlphaFoldDB" id="A0A069RGC7"/>
<sequence length="427" mass="46586">MENSLIISTDSILSLFAVILITGMIFGKLSGLFKLPDVVMFLFGGIFLGPYFLNLVGSDVSPIGNQLLLTFGSAFILYDGGREVRLKILNNVKISVGLLAIVGVVISSVFTGFVVNKIFHIDMIYALLLGAVVASTDPATLVPVFKCITLREKVKQTVISESAFNDAAGAILVFSIIATIQSGMFSAGASIQQLAVMIVGGILVGFSVGIILSFFISDKRFGILHEYAPLVSIFAVIISYVLAEKLHGSGYMATFVTGLVCGNKATFGFFVPHNSSLVQTHVRETLATLMRMAIFIMLGTHVDFIALSMYWKQSLLVVFLLMFLFRPIVVLVCTLPDRRAKWSLKETLFLMWVRETGVIPAALSGMIVSMKIAHSEIISSVVFMTILITLVVQASTTKILAQRLGLLEEECVTHTQYTIKDKLEEII</sequence>
<dbReference type="GO" id="GO:0005886">
    <property type="term" value="C:plasma membrane"/>
    <property type="evidence" value="ECO:0007669"/>
    <property type="project" value="UniProtKB-SubCell"/>
</dbReference>
<dbReference type="GO" id="GO:1902600">
    <property type="term" value="P:proton transmembrane transport"/>
    <property type="evidence" value="ECO:0007669"/>
    <property type="project" value="InterPro"/>
</dbReference>
<evidence type="ECO:0000256" key="4">
    <source>
        <dbReference type="ARBA" id="ARBA00022475"/>
    </source>
</evidence>
<accession>A0A069RGC7</accession>
<gene>
    <name evidence="11" type="ORF">CLIT_5c00780</name>
</gene>
<dbReference type="InterPro" id="IPR038770">
    <property type="entry name" value="Na+/solute_symporter_sf"/>
</dbReference>
<dbReference type="InterPro" id="IPR006153">
    <property type="entry name" value="Cation/H_exchanger_TM"/>
</dbReference>
<feature type="transmembrane region" description="Helical" evidence="9">
    <location>
        <begin position="194"/>
        <end position="215"/>
    </location>
</feature>
<evidence type="ECO:0000256" key="8">
    <source>
        <dbReference type="ARBA" id="ARBA00023136"/>
    </source>
</evidence>
<feature type="transmembrane region" description="Helical" evidence="9">
    <location>
        <begin position="38"/>
        <end position="57"/>
    </location>
</feature>
<keyword evidence="8 9" id="KW-0472">Membrane</keyword>
<reference evidence="11 12" key="1">
    <citation type="submission" date="2014-03" db="EMBL/GenBank/DDBJ databases">
        <title>Genome sequence of Clostridium litorale W6, DSM 5388.</title>
        <authorList>
            <person name="Poehlein A."/>
            <person name="Jagirdar A."/>
            <person name="Khonsari B."/>
            <person name="Chibani C.M."/>
            <person name="Gutierrez Gutierrez D.A."/>
            <person name="Davydova E."/>
            <person name="Alghaithi H.S."/>
            <person name="Nair K.P."/>
            <person name="Dhamotharan K."/>
            <person name="Chandran L."/>
            <person name="G W."/>
            <person name="Daniel R."/>
        </authorList>
    </citation>
    <scope>NUCLEOTIDE SEQUENCE [LARGE SCALE GENOMIC DNA]</scope>
    <source>
        <strain evidence="11 12">W6</strain>
    </source>
</reference>
<feature type="transmembrane region" description="Helical" evidence="9">
    <location>
        <begin position="348"/>
        <end position="371"/>
    </location>
</feature>
<dbReference type="STRING" id="1121324.CLIT_5c00780"/>
<feature type="transmembrane region" description="Helical" evidence="9">
    <location>
        <begin position="123"/>
        <end position="145"/>
    </location>
</feature>
<comment type="subcellular location">
    <subcellularLocation>
        <location evidence="1">Cell membrane</location>
        <topology evidence="1">Multi-pass membrane protein</topology>
    </subcellularLocation>
</comment>
<keyword evidence="6 9" id="KW-1133">Transmembrane helix</keyword>